<gene>
    <name evidence="1" type="ORF">MEUPH1_LOCUS30362</name>
</gene>
<protein>
    <recommendedName>
        <fullName evidence="3">Zinc finger BED domain-containing protein 5</fullName>
    </recommendedName>
</protein>
<keyword evidence="2" id="KW-1185">Reference proteome</keyword>
<name>A0AAV0YBS4_9HEMI</name>
<evidence type="ECO:0008006" key="3">
    <source>
        <dbReference type="Google" id="ProtNLM"/>
    </source>
</evidence>
<organism evidence="1 2">
    <name type="scientific">Macrosiphum euphorbiae</name>
    <name type="common">potato aphid</name>
    <dbReference type="NCBI Taxonomy" id="13131"/>
    <lineage>
        <taxon>Eukaryota</taxon>
        <taxon>Metazoa</taxon>
        <taxon>Ecdysozoa</taxon>
        <taxon>Arthropoda</taxon>
        <taxon>Hexapoda</taxon>
        <taxon>Insecta</taxon>
        <taxon>Pterygota</taxon>
        <taxon>Neoptera</taxon>
        <taxon>Paraneoptera</taxon>
        <taxon>Hemiptera</taxon>
        <taxon>Sternorrhyncha</taxon>
        <taxon>Aphidomorpha</taxon>
        <taxon>Aphidoidea</taxon>
        <taxon>Aphididae</taxon>
        <taxon>Macrosiphini</taxon>
        <taxon>Macrosiphum</taxon>
    </lineage>
</organism>
<accession>A0AAV0YBS4</accession>
<dbReference type="PANTHER" id="PTHR45913">
    <property type="entry name" value="EPM2A-INTERACTING PROTEIN 1"/>
    <property type="match status" value="1"/>
</dbReference>
<dbReference type="EMBL" id="CARXXK010001632">
    <property type="protein sequence ID" value="CAI6377052.1"/>
    <property type="molecule type" value="Genomic_DNA"/>
</dbReference>
<sequence>MCDEMGAQFVNLLYHSDVRWLSRGKILTRVMSLRLEIHIFLTAKKHSLADKFNDDLWVSKLAFLSDIFGRLNKLNIEMQGQNRTMVDIGEKISSFKKKLAFWREKLSQGKIATFTLLSEFLEDSTKITLDDIKLLLQEYLNKLQLELDRYIPENAELSKYSWVRNPFEISVHQVGEDI</sequence>
<dbReference type="PANTHER" id="PTHR45913:SF19">
    <property type="entry name" value="LOW QUALITY PROTEIN: ZINC FINGER BED DOMAIN-CONTAINING PROTEIN 5-LIKE"/>
    <property type="match status" value="1"/>
</dbReference>
<comment type="caution">
    <text evidence="1">The sequence shown here is derived from an EMBL/GenBank/DDBJ whole genome shotgun (WGS) entry which is preliminary data.</text>
</comment>
<evidence type="ECO:0000313" key="2">
    <source>
        <dbReference type="Proteomes" id="UP001160148"/>
    </source>
</evidence>
<dbReference type="Proteomes" id="UP001160148">
    <property type="component" value="Unassembled WGS sequence"/>
</dbReference>
<dbReference type="AlphaFoldDB" id="A0AAV0YBS4"/>
<evidence type="ECO:0000313" key="1">
    <source>
        <dbReference type="EMBL" id="CAI6377052.1"/>
    </source>
</evidence>
<reference evidence="1 2" key="1">
    <citation type="submission" date="2023-01" db="EMBL/GenBank/DDBJ databases">
        <authorList>
            <person name="Whitehead M."/>
        </authorList>
    </citation>
    <scope>NUCLEOTIDE SEQUENCE [LARGE SCALE GENOMIC DNA]</scope>
</reference>
<proteinExistence type="predicted"/>